<sequence>MTIRQAMILAAGKGSRMRPLTSHTPKPLVPVADKPLIIWHIERLRDAGIEDIVINAGYLAQKLIDALTQLSLGVNLHISDESSFREPLETAGGIKYALANNLLRNEPFILVNGDVWTEYDFTKLVKHELKERLAHLVLVENPEHNESGDFGLDGQNIRLKESGCLTHTFAGLSVLSPKMVDGVVAGQAVPLAPFLKQAAKENLVTGELMTEKWVDVGTLERLGQVNTYVENLKNYD</sequence>
<accession>A0ABW8U5L9</accession>
<dbReference type="InterPro" id="IPR050065">
    <property type="entry name" value="GlmU-like"/>
</dbReference>
<evidence type="ECO:0000256" key="2">
    <source>
        <dbReference type="ARBA" id="ARBA00022695"/>
    </source>
</evidence>
<comment type="caution">
    <text evidence="4">The sequence shown here is derived from an EMBL/GenBank/DDBJ whole genome shotgun (WGS) entry which is preliminary data.</text>
</comment>
<keyword evidence="2" id="KW-0548">Nucleotidyltransferase</keyword>
<dbReference type="Proteomes" id="UP001624684">
    <property type="component" value="Unassembled WGS sequence"/>
</dbReference>
<dbReference type="PANTHER" id="PTHR43584:SF8">
    <property type="entry name" value="N-ACETYLMURAMATE ALPHA-1-PHOSPHATE URIDYLYLTRANSFERASE"/>
    <property type="match status" value="1"/>
</dbReference>
<evidence type="ECO:0000259" key="3">
    <source>
        <dbReference type="Pfam" id="PF00483"/>
    </source>
</evidence>
<dbReference type="RefSeq" id="WP_249100248.1">
    <property type="nucleotide sequence ID" value="NZ_JAMBAQ010000010.1"/>
</dbReference>
<protein>
    <submittedName>
        <fullName evidence="4">NDP-sugar synthase</fullName>
    </submittedName>
</protein>
<dbReference type="PANTHER" id="PTHR43584">
    <property type="entry name" value="NUCLEOTIDYL TRANSFERASE"/>
    <property type="match status" value="1"/>
</dbReference>
<keyword evidence="1" id="KW-0808">Transferase</keyword>
<dbReference type="Pfam" id="PF00483">
    <property type="entry name" value="NTP_transferase"/>
    <property type="match status" value="1"/>
</dbReference>
<dbReference type="CDD" id="cd06422">
    <property type="entry name" value="NTP_transferase_like_1"/>
    <property type="match status" value="1"/>
</dbReference>
<dbReference type="InterPro" id="IPR029044">
    <property type="entry name" value="Nucleotide-diphossugar_trans"/>
</dbReference>
<keyword evidence="5" id="KW-1185">Reference proteome</keyword>
<dbReference type="InterPro" id="IPR005835">
    <property type="entry name" value="NTP_transferase_dom"/>
</dbReference>
<name>A0ABW8U5L9_9GAMM</name>
<gene>
    <name evidence="4" type="ORF">ACJHVH_03990</name>
</gene>
<organism evidence="4 5">
    <name type="scientific">Moraxella oculi</name>
    <dbReference type="NCBI Taxonomy" id="2940516"/>
    <lineage>
        <taxon>Bacteria</taxon>
        <taxon>Pseudomonadati</taxon>
        <taxon>Pseudomonadota</taxon>
        <taxon>Gammaproteobacteria</taxon>
        <taxon>Moraxellales</taxon>
        <taxon>Moraxellaceae</taxon>
        <taxon>Moraxella</taxon>
    </lineage>
</organism>
<evidence type="ECO:0000313" key="4">
    <source>
        <dbReference type="EMBL" id="MFL1732160.1"/>
    </source>
</evidence>
<reference evidence="4 5" key="1">
    <citation type="submission" date="2024-11" db="EMBL/GenBank/DDBJ databases">
        <title>First Report of Moraxella oculi in Brazil in an Infectious Bovine Keratoconjunctivitis Outbreak.</title>
        <authorList>
            <person name="Carvalho C.V."/>
            <person name="Domingues R."/>
            <person name="Coutinho C."/>
            <person name="Honorio N.T.B.S."/>
            <person name="Faza D.R.L.R."/>
            <person name="Carvalho W.A."/>
            <person name="Machado A.B.F."/>
            <person name="Martins M.F."/>
            <person name="Gaspar E.B."/>
        </authorList>
    </citation>
    <scope>NUCLEOTIDE SEQUENCE [LARGE SCALE GENOMIC DNA]</scope>
    <source>
        <strain evidence="4 5">2117LE</strain>
    </source>
</reference>
<dbReference type="EMBL" id="JBJJXE010000004">
    <property type="protein sequence ID" value="MFL1732160.1"/>
    <property type="molecule type" value="Genomic_DNA"/>
</dbReference>
<dbReference type="SUPFAM" id="SSF53448">
    <property type="entry name" value="Nucleotide-diphospho-sugar transferases"/>
    <property type="match status" value="1"/>
</dbReference>
<evidence type="ECO:0000256" key="1">
    <source>
        <dbReference type="ARBA" id="ARBA00022679"/>
    </source>
</evidence>
<feature type="domain" description="Nucleotidyl transferase" evidence="3">
    <location>
        <begin position="6"/>
        <end position="152"/>
    </location>
</feature>
<dbReference type="Gene3D" id="3.90.550.10">
    <property type="entry name" value="Spore Coat Polysaccharide Biosynthesis Protein SpsA, Chain A"/>
    <property type="match status" value="1"/>
</dbReference>
<evidence type="ECO:0000313" key="5">
    <source>
        <dbReference type="Proteomes" id="UP001624684"/>
    </source>
</evidence>
<proteinExistence type="predicted"/>